<gene>
    <name evidence="1" type="ORF">H072_8566</name>
</gene>
<dbReference type="AlphaFoldDB" id="S8BEP5"/>
<dbReference type="Pfam" id="PF16850">
    <property type="entry name" value="Inhibitor_I66"/>
    <property type="match status" value="1"/>
</dbReference>
<keyword evidence="2" id="KW-1185">Reference proteome</keyword>
<name>S8BEP5_DACHA</name>
<dbReference type="CDD" id="cd23428">
    <property type="entry name" value="beta-trefoil_Ricin_SPI"/>
    <property type="match status" value="1"/>
</dbReference>
<dbReference type="HOGENOM" id="CLU_115968_3_0_1"/>
<accession>S8BEP5</accession>
<evidence type="ECO:0008006" key="3">
    <source>
        <dbReference type="Google" id="ProtNLM"/>
    </source>
</evidence>
<dbReference type="InterPro" id="IPR031755">
    <property type="entry name" value="Inhibitor_I66"/>
</dbReference>
<organism evidence="1 2">
    <name type="scientific">Dactylellina haptotyla (strain CBS 200.50)</name>
    <name type="common">Nematode-trapping fungus</name>
    <name type="synonym">Monacrosporium haptotylum</name>
    <dbReference type="NCBI Taxonomy" id="1284197"/>
    <lineage>
        <taxon>Eukaryota</taxon>
        <taxon>Fungi</taxon>
        <taxon>Dikarya</taxon>
        <taxon>Ascomycota</taxon>
        <taxon>Pezizomycotina</taxon>
        <taxon>Orbiliomycetes</taxon>
        <taxon>Orbiliales</taxon>
        <taxon>Orbiliaceae</taxon>
        <taxon>Dactylellina</taxon>
    </lineage>
</organism>
<dbReference type="GO" id="GO:0004867">
    <property type="term" value="F:serine-type endopeptidase inhibitor activity"/>
    <property type="evidence" value="ECO:0007669"/>
    <property type="project" value="InterPro"/>
</dbReference>
<dbReference type="OMA" id="HGDAYTI"/>
<dbReference type="EMBL" id="AQGS01000612">
    <property type="protein sequence ID" value="EPS37738.1"/>
    <property type="molecule type" value="Genomic_DNA"/>
</dbReference>
<proteinExistence type="predicted"/>
<dbReference type="Proteomes" id="UP000015100">
    <property type="component" value="Unassembled WGS sequence"/>
</dbReference>
<dbReference type="Gene3D" id="2.80.10.50">
    <property type="match status" value="1"/>
</dbReference>
<comment type="caution">
    <text evidence="1">The sequence shown here is derived from an EMBL/GenBank/DDBJ whole genome shotgun (WGS) entry which is preliminary data.</text>
</comment>
<sequence>MSIKTGTYLIFSKDKNALVGRNMVETMDLRPKEIFSIPNGPAPPMWQIQQNGNTYHLRNQGAGATALSDRVLAVLLNEPAPDDWELKAHGDAYTIEKVDGSVCWSVGDEDRGGLLQIEAKPIPQSPGPKELFIFQALYG</sequence>
<reference evidence="1 2" key="1">
    <citation type="journal article" date="2013" name="PLoS Genet.">
        <title>Genomic mechanisms accounting for the adaptation to parasitism in nematode-trapping fungi.</title>
        <authorList>
            <person name="Meerupati T."/>
            <person name="Andersson K.M."/>
            <person name="Friman E."/>
            <person name="Kumar D."/>
            <person name="Tunlid A."/>
            <person name="Ahren D."/>
        </authorList>
    </citation>
    <scope>NUCLEOTIDE SEQUENCE [LARGE SCALE GENOMIC DNA]</scope>
    <source>
        <strain evidence="1 2">CBS 200.50</strain>
    </source>
</reference>
<reference evidence="2" key="2">
    <citation type="submission" date="2013-04" db="EMBL/GenBank/DDBJ databases">
        <title>Genomic mechanisms accounting for the adaptation to parasitism in nematode-trapping fungi.</title>
        <authorList>
            <person name="Ahren D.G."/>
        </authorList>
    </citation>
    <scope>NUCLEOTIDE SEQUENCE [LARGE SCALE GENOMIC DNA]</scope>
    <source>
        <strain evidence="2">CBS 200.50</strain>
    </source>
</reference>
<evidence type="ECO:0000313" key="2">
    <source>
        <dbReference type="Proteomes" id="UP000015100"/>
    </source>
</evidence>
<evidence type="ECO:0000313" key="1">
    <source>
        <dbReference type="EMBL" id="EPS37738.1"/>
    </source>
</evidence>
<protein>
    <recommendedName>
        <fullName evidence="3">Ricin B lectin domain-containing protein</fullName>
    </recommendedName>
</protein>